<evidence type="ECO:0000313" key="3">
    <source>
        <dbReference type="Proteomes" id="UP000665026"/>
    </source>
</evidence>
<sequence length="108" mass="11574">MSEHPDLWLIIVALGLGSFGLRFMFTGLLGSWSMPAIILRHLRYAAVAVLPGLVAPLVLWPSTTDGQIDPARLTAAVVTLGVAMIFKRVLLAIVTGAGTLFLMLYLIA</sequence>
<keyword evidence="1" id="KW-0472">Membrane</keyword>
<keyword evidence="1" id="KW-1133">Transmembrane helix</keyword>
<proteinExistence type="predicted"/>
<accession>A0A975I852</accession>
<organism evidence="2 3">
    <name type="scientific">Cognatishimia activa</name>
    <dbReference type="NCBI Taxonomy" id="1715691"/>
    <lineage>
        <taxon>Bacteria</taxon>
        <taxon>Pseudomonadati</taxon>
        <taxon>Pseudomonadota</taxon>
        <taxon>Alphaproteobacteria</taxon>
        <taxon>Rhodobacterales</taxon>
        <taxon>Paracoccaceae</taxon>
        <taxon>Cognatishimia</taxon>
    </lineage>
</organism>
<dbReference type="EMBL" id="CP060010">
    <property type="protein sequence ID" value="QTN36669.1"/>
    <property type="molecule type" value="Genomic_DNA"/>
</dbReference>
<evidence type="ECO:0000313" key="2">
    <source>
        <dbReference type="EMBL" id="QTN36669.1"/>
    </source>
</evidence>
<feature type="transmembrane region" description="Helical" evidence="1">
    <location>
        <begin position="42"/>
        <end position="60"/>
    </location>
</feature>
<protein>
    <submittedName>
        <fullName evidence="2">AzlD domain-containing protein</fullName>
    </submittedName>
</protein>
<evidence type="ECO:0000256" key="1">
    <source>
        <dbReference type="SAM" id="Phobius"/>
    </source>
</evidence>
<feature type="transmembrane region" description="Helical" evidence="1">
    <location>
        <begin position="6"/>
        <end position="30"/>
    </location>
</feature>
<reference evidence="2" key="1">
    <citation type="submission" date="2020-07" db="EMBL/GenBank/DDBJ databases">
        <title>Genome sequences of bacteria associated with the marine, planktonic diatom Thalassiosira profunda strain ECT2AJA-044.</title>
        <authorList>
            <person name="Gargas C.B."/>
            <person name="Roberts W.R."/>
            <person name="Alverson A.J."/>
        </authorList>
    </citation>
    <scope>NUCLEOTIDE SEQUENCE</scope>
    <source>
        <strain evidence="2">ECT2AJA-044</strain>
    </source>
</reference>
<keyword evidence="1" id="KW-0812">Transmembrane</keyword>
<dbReference type="AlphaFoldDB" id="A0A975I852"/>
<name>A0A975I852_9RHOB</name>
<dbReference type="RefSeq" id="WP_209357368.1">
    <property type="nucleotide sequence ID" value="NZ_CP060010.1"/>
</dbReference>
<dbReference type="InterPro" id="IPR008407">
    <property type="entry name" value="Brnchd-chn_aa_trnsp_AzlD"/>
</dbReference>
<dbReference type="Proteomes" id="UP000665026">
    <property type="component" value="Chromosome"/>
</dbReference>
<dbReference type="KEGG" id="cact:HZ995_03865"/>
<feature type="transmembrane region" description="Helical" evidence="1">
    <location>
        <begin position="80"/>
        <end position="107"/>
    </location>
</feature>
<gene>
    <name evidence="2" type="ORF">HZ995_03865</name>
</gene>
<dbReference type="Pfam" id="PF05437">
    <property type="entry name" value="AzlD"/>
    <property type="match status" value="1"/>
</dbReference>